<evidence type="ECO:0000256" key="3">
    <source>
        <dbReference type="SAM" id="SignalP"/>
    </source>
</evidence>
<keyword evidence="2" id="KW-0472">Membrane</keyword>
<feature type="region of interest" description="Disordered" evidence="1">
    <location>
        <begin position="38"/>
        <end position="83"/>
    </location>
</feature>
<evidence type="ECO:0000256" key="2">
    <source>
        <dbReference type="SAM" id="Phobius"/>
    </source>
</evidence>
<feature type="signal peptide" evidence="3">
    <location>
        <begin position="1"/>
        <end position="38"/>
    </location>
</feature>
<accession>A0A929FZR7</accession>
<keyword evidence="3" id="KW-0732">Signal</keyword>
<proteinExistence type="predicted"/>
<comment type="caution">
    <text evidence="4">The sequence shown here is derived from an EMBL/GenBank/DDBJ whole genome shotgun (WGS) entry which is preliminary data.</text>
</comment>
<gene>
    <name evidence="4" type="ORF">IQ251_00055</name>
</gene>
<keyword evidence="2" id="KW-0812">Transmembrane</keyword>
<evidence type="ECO:0000313" key="4">
    <source>
        <dbReference type="EMBL" id="MBE9372833.1"/>
    </source>
</evidence>
<keyword evidence="5" id="KW-1185">Reference proteome</keyword>
<evidence type="ECO:0008006" key="6">
    <source>
        <dbReference type="Google" id="ProtNLM"/>
    </source>
</evidence>
<dbReference type="PROSITE" id="PS51257">
    <property type="entry name" value="PROKAR_LIPOPROTEIN"/>
    <property type="match status" value="1"/>
</dbReference>
<reference evidence="4" key="1">
    <citation type="submission" date="2020-10" db="EMBL/GenBank/DDBJ databases">
        <title>Diversity and distribution of actinomycetes associated with coral in the coast of Hainan.</title>
        <authorList>
            <person name="Li F."/>
        </authorList>
    </citation>
    <scope>NUCLEOTIDE SEQUENCE</scope>
    <source>
        <strain evidence="4">HNM0983</strain>
    </source>
</reference>
<evidence type="ECO:0000256" key="1">
    <source>
        <dbReference type="SAM" id="MobiDB-lite"/>
    </source>
</evidence>
<dbReference type="EMBL" id="JADEYC010000001">
    <property type="protein sequence ID" value="MBE9372833.1"/>
    <property type="molecule type" value="Genomic_DNA"/>
</dbReference>
<dbReference type="RefSeq" id="WP_193926293.1">
    <property type="nucleotide sequence ID" value="NZ_JADEYC010000001.1"/>
</dbReference>
<feature type="transmembrane region" description="Helical" evidence="2">
    <location>
        <begin position="107"/>
        <end position="126"/>
    </location>
</feature>
<dbReference type="AlphaFoldDB" id="A0A929FZR7"/>
<organism evidence="4 5">
    <name type="scientific">Saccharopolyspora montiporae</name>
    <dbReference type="NCBI Taxonomy" id="2781240"/>
    <lineage>
        <taxon>Bacteria</taxon>
        <taxon>Bacillati</taxon>
        <taxon>Actinomycetota</taxon>
        <taxon>Actinomycetes</taxon>
        <taxon>Pseudonocardiales</taxon>
        <taxon>Pseudonocardiaceae</taxon>
        <taxon>Saccharopolyspora</taxon>
    </lineage>
</organism>
<sequence length="155" mass="16153">MLKAFVRTRGGARAFVMFALSALLACFALPHHSHVATAAPSGGEAAPAAASSEHSTATPSAPEADPDTSFLGGDCEQDSHPEPACHNAEAQVMDLSKRWSASDPDDWPALLGVVVVVLAGGALLLGRTRAQRCWTRPPLRVAGFSLLIKLGVSRT</sequence>
<feature type="chain" id="PRO_5036766540" description="MYXO-CTERM domain-containing protein" evidence="3">
    <location>
        <begin position="39"/>
        <end position="155"/>
    </location>
</feature>
<dbReference type="Proteomes" id="UP000598360">
    <property type="component" value="Unassembled WGS sequence"/>
</dbReference>
<keyword evidence="2" id="KW-1133">Transmembrane helix</keyword>
<feature type="compositionally biased region" description="Low complexity" evidence="1">
    <location>
        <begin position="38"/>
        <end position="62"/>
    </location>
</feature>
<evidence type="ECO:0000313" key="5">
    <source>
        <dbReference type="Proteomes" id="UP000598360"/>
    </source>
</evidence>
<protein>
    <recommendedName>
        <fullName evidence="6">MYXO-CTERM domain-containing protein</fullName>
    </recommendedName>
</protein>
<name>A0A929FZR7_9PSEU</name>